<evidence type="ECO:0000256" key="5">
    <source>
        <dbReference type="ARBA" id="ARBA00022729"/>
    </source>
</evidence>
<dbReference type="AlphaFoldDB" id="A0A212L2H1"/>
<evidence type="ECO:0000256" key="1">
    <source>
        <dbReference type="ARBA" id="ARBA00004196"/>
    </source>
</evidence>
<feature type="chain" id="PRO_5012623194" evidence="7">
    <location>
        <begin position="25"/>
        <end position="296"/>
    </location>
</feature>
<keyword evidence="4" id="KW-0479">Metal-binding</keyword>
<evidence type="ECO:0000256" key="4">
    <source>
        <dbReference type="ARBA" id="ARBA00022723"/>
    </source>
</evidence>
<accession>A0A212L2H1</accession>
<sequence length="296" mass="31177">MIKQLFGSLVAVSALLGAASLAEARTLNVVASFGVLADVVKNVGGDNVNVVSLVPTGGDPHEFEPTPADARNLSGADLVFVSGFGFEGWIDRLVGASGYKGEPVVVSDGIAARQMEEDGETVTDPHVWNSAANVGIWIANIEKALAEADPEDSSAFRANAERYGKEVADLDAYAKKAVAAVPEDRRKVLTSHDALGYFGREYGVTFLSPVGISTEAEASAGDVAQLIDQIKAEQVKVYFFESSNDSRLVRQIADATGAEPGGELYVEALSPADGPAPTYLTMFKHNVDLLVAGMNK</sequence>
<dbReference type="InterPro" id="IPR006129">
    <property type="entry name" value="AdhesinB"/>
</dbReference>
<dbReference type="PANTHER" id="PTHR42953">
    <property type="entry name" value="HIGH-AFFINITY ZINC UPTAKE SYSTEM PROTEIN ZNUA-RELATED"/>
    <property type="match status" value="1"/>
</dbReference>
<dbReference type="PRINTS" id="PR00691">
    <property type="entry name" value="ADHESINB"/>
</dbReference>
<dbReference type="GO" id="GO:0046872">
    <property type="term" value="F:metal ion binding"/>
    <property type="evidence" value="ECO:0007669"/>
    <property type="project" value="UniProtKB-KW"/>
</dbReference>
<name>A0A212L2H1_9HYPH</name>
<dbReference type="Gene3D" id="3.40.50.1980">
    <property type="entry name" value="Nitrogenase molybdenum iron protein domain"/>
    <property type="match status" value="2"/>
</dbReference>
<reference evidence="8" key="1">
    <citation type="submission" date="2016-08" db="EMBL/GenBank/DDBJ databases">
        <authorList>
            <person name="Seilhamer J.J."/>
        </authorList>
    </citation>
    <scope>NUCLEOTIDE SEQUENCE</scope>
    <source>
        <strain evidence="8">86</strain>
    </source>
</reference>
<proteinExistence type="inferred from homology"/>
<evidence type="ECO:0000313" key="8">
    <source>
        <dbReference type="EMBL" id="SCM71752.1"/>
    </source>
</evidence>
<dbReference type="InterPro" id="IPR050492">
    <property type="entry name" value="Bact_metal-bind_prot9"/>
</dbReference>
<comment type="subcellular location">
    <subcellularLocation>
        <location evidence="1">Cell envelope</location>
    </subcellularLocation>
</comment>
<dbReference type="RefSeq" id="WP_288199123.1">
    <property type="nucleotide sequence ID" value="NZ_LT608334.1"/>
</dbReference>
<gene>
    <name evidence="8" type="ORF">KL86PLE_100327</name>
</gene>
<dbReference type="GO" id="GO:0030313">
    <property type="term" value="C:cell envelope"/>
    <property type="evidence" value="ECO:0007669"/>
    <property type="project" value="UniProtKB-SubCell"/>
</dbReference>
<evidence type="ECO:0000256" key="3">
    <source>
        <dbReference type="ARBA" id="ARBA00022448"/>
    </source>
</evidence>
<organism evidence="8">
    <name type="scientific">uncultured Pleomorphomonas sp</name>
    <dbReference type="NCBI Taxonomy" id="442121"/>
    <lineage>
        <taxon>Bacteria</taxon>
        <taxon>Pseudomonadati</taxon>
        <taxon>Pseudomonadota</taxon>
        <taxon>Alphaproteobacteria</taxon>
        <taxon>Hyphomicrobiales</taxon>
        <taxon>Pleomorphomonadaceae</taxon>
        <taxon>Pleomorphomonas</taxon>
        <taxon>environmental samples</taxon>
    </lineage>
</organism>
<evidence type="ECO:0000256" key="2">
    <source>
        <dbReference type="ARBA" id="ARBA00011028"/>
    </source>
</evidence>
<dbReference type="GO" id="GO:0007155">
    <property type="term" value="P:cell adhesion"/>
    <property type="evidence" value="ECO:0007669"/>
    <property type="project" value="InterPro"/>
</dbReference>
<comment type="similarity">
    <text evidence="2 6">Belongs to the bacterial solute-binding protein 9 family.</text>
</comment>
<evidence type="ECO:0000256" key="7">
    <source>
        <dbReference type="SAM" id="SignalP"/>
    </source>
</evidence>
<dbReference type="Pfam" id="PF01297">
    <property type="entry name" value="ZnuA"/>
    <property type="match status" value="1"/>
</dbReference>
<feature type="signal peptide" evidence="7">
    <location>
        <begin position="1"/>
        <end position="24"/>
    </location>
</feature>
<dbReference type="EMBL" id="FMJD01000002">
    <property type="protein sequence ID" value="SCM71752.1"/>
    <property type="molecule type" value="Genomic_DNA"/>
</dbReference>
<dbReference type="SUPFAM" id="SSF53807">
    <property type="entry name" value="Helical backbone' metal receptor"/>
    <property type="match status" value="1"/>
</dbReference>
<dbReference type="InterPro" id="IPR006128">
    <property type="entry name" value="Lipoprotein_PsaA-like"/>
</dbReference>
<evidence type="ECO:0000256" key="6">
    <source>
        <dbReference type="RuleBase" id="RU003512"/>
    </source>
</evidence>
<dbReference type="PANTHER" id="PTHR42953:SF1">
    <property type="entry name" value="METAL-BINDING PROTEIN HI_0362-RELATED"/>
    <property type="match status" value="1"/>
</dbReference>
<dbReference type="InterPro" id="IPR006127">
    <property type="entry name" value="ZnuA-like"/>
</dbReference>
<keyword evidence="3 6" id="KW-0813">Transport</keyword>
<dbReference type="PRINTS" id="PR00690">
    <property type="entry name" value="ADHESNFAMILY"/>
</dbReference>
<keyword evidence="5 7" id="KW-0732">Signal</keyword>
<dbReference type="GO" id="GO:0030001">
    <property type="term" value="P:metal ion transport"/>
    <property type="evidence" value="ECO:0007669"/>
    <property type="project" value="InterPro"/>
</dbReference>
<protein>
    <submittedName>
        <fullName evidence="8">Putative zinc ABC transporter, substrate-binding protein</fullName>
    </submittedName>
</protein>